<proteinExistence type="predicted"/>
<gene>
    <name evidence="3" type="ORF">ACFFQA_35985</name>
</gene>
<evidence type="ECO:0000313" key="3">
    <source>
        <dbReference type="EMBL" id="MFB9909365.1"/>
    </source>
</evidence>
<sequence>MTLDIVLVAIAVAVGIALPNVVITELRSGRCPKDCPCGQETPGSPREDERRSVRPVR</sequence>
<organism evidence="3 4">
    <name type="scientific">Allokutzneria oryzae</name>
    <dbReference type="NCBI Taxonomy" id="1378989"/>
    <lineage>
        <taxon>Bacteria</taxon>
        <taxon>Bacillati</taxon>
        <taxon>Actinomycetota</taxon>
        <taxon>Actinomycetes</taxon>
        <taxon>Pseudonocardiales</taxon>
        <taxon>Pseudonocardiaceae</taxon>
        <taxon>Allokutzneria</taxon>
    </lineage>
</organism>
<dbReference type="RefSeq" id="WP_377862259.1">
    <property type="nucleotide sequence ID" value="NZ_JBHLZU010000033.1"/>
</dbReference>
<evidence type="ECO:0000256" key="2">
    <source>
        <dbReference type="SAM" id="Phobius"/>
    </source>
</evidence>
<keyword evidence="4" id="KW-1185">Reference proteome</keyword>
<feature type="transmembrane region" description="Helical" evidence="2">
    <location>
        <begin position="6"/>
        <end position="23"/>
    </location>
</feature>
<dbReference type="Proteomes" id="UP001589693">
    <property type="component" value="Unassembled WGS sequence"/>
</dbReference>
<evidence type="ECO:0000256" key="1">
    <source>
        <dbReference type="SAM" id="MobiDB-lite"/>
    </source>
</evidence>
<keyword evidence="2" id="KW-0472">Membrane</keyword>
<keyword evidence="2" id="KW-0812">Transmembrane</keyword>
<evidence type="ECO:0000313" key="4">
    <source>
        <dbReference type="Proteomes" id="UP001589693"/>
    </source>
</evidence>
<feature type="compositionally biased region" description="Basic and acidic residues" evidence="1">
    <location>
        <begin position="45"/>
        <end position="57"/>
    </location>
</feature>
<dbReference type="EMBL" id="JBHLZU010000033">
    <property type="protein sequence ID" value="MFB9909365.1"/>
    <property type="molecule type" value="Genomic_DNA"/>
</dbReference>
<name>A0ABV6A881_9PSEU</name>
<feature type="region of interest" description="Disordered" evidence="1">
    <location>
        <begin position="34"/>
        <end position="57"/>
    </location>
</feature>
<accession>A0ABV6A881</accession>
<keyword evidence="2" id="KW-1133">Transmembrane helix</keyword>
<evidence type="ECO:0008006" key="5">
    <source>
        <dbReference type="Google" id="ProtNLM"/>
    </source>
</evidence>
<comment type="caution">
    <text evidence="3">The sequence shown here is derived from an EMBL/GenBank/DDBJ whole genome shotgun (WGS) entry which is preliminary data.</text>
</comment>
<reference evidence="3 4" key="1">
    <citation type="submission" date="2024-09" db="EMBL/GenBank/DDBJ databases">
        <authorList>
            <person name="Sun Q."/>
            <person name="Mori K."/>
        </authorList>
    </citation>
    <scope>NUCLEOTIDE SEQUENCE [LARGE SCALE GENOMIC DNA]</scope>
    <source>
        <strain evidence="3 4">TBRC 7907</strain>
    </source>
</reference>
<protein>
    <recommendedName>
        <fullName evidence="5">FeoB-associated Cys-rich membrane protein</fullName>
    </recommendedName>
</protein>